<dbReference type="Proteomes" id="UP001206128">
    <property type="component" value="Unassembled WGS sequence"/>
</dbReference>
<proteinExistence type="predicted"/>
<gene>
    <name evidence="1" type="ORF">LX83_000555</name>
</gene>
<dbReference type="AlphaFoldDB" id="A0AAE3KEC6"/>
<evidence type="ECO:0000313" key="2">
    <source>
        <dbReference type="Proteomes" id="UP001206128"/>
    </source>
</evidence>
<dbReference type="CDD" id="cd07505">
    <property type="entry name" value="HAD_BPGM-like"/>
    <property type="match status" value="1"/>
</dbReference>
<dbReference type="NCBIfam" id="TIGR01509">
    <property type="entry name" value="HAD-SF-IA-v3"/>
    <property type="match status" value="1"/>
</dbReference>
<evidence type="ECO:0000313" key="1">
    <source>
        <dbReference type="EMBL" id="MCP2163715.1"/>
    </source>
</evidence>
<keyword evidence="2" id="KW-1185">Reference proteome</keyword>
<comment type="caution">
    <text evidence="1">The sequence shown here is derived from an EMBL/GenBank/DDBJ whole genome shotgun (WGS) entry which is preliminary data.</text>
</comment>
<dbReference type="SFLD" id="SFLDS00003">
    <property type="entry name" value="Haloacid_Dehalogenase"/>
    <property type="match status" value="1"/>
</dbReference>
<dbReference type="SFLD" id="SFLDG01129">
    <property type="entry name" value="C1.5:_HAD__Beta-PGM__Phosphata"/>
    <property type="match status" value="1"/>
</dbReference>
<dbReference type="PANTHER" id="PTHR18901">
    <property type="entry name" value="2-DEOXYGLUCOSE-6-PHOSPHATE PHOSPHATASE 2"/>
    <property type="match status" value="1"/>
</dbReference>
<dbReference type="InterPro" id="IPR006439">
    <property type="entry name" value="HAD-SF_hydro_IA"/>
</dbReference>
<sequence>MERPSALDGHTRLPAAVLWDMDGTLVDSEKLWDIALHDLAAHLGGTLSSAARKAMIGANMSATLVLLFADLGLPAEPDALARAGDWLRQRTAELFRGQLPWRPGAERALRAVRAAGLPTALVTSTERALTEIALDRIGREFFDVTVCGDEVDGRNKPHPEPYLRAARLLGVRPDDCVAVEDSPTGTQAAVAAGATVLVVPCEVDVPPGERRVIRESLVGLDVAELGRLLTAEAA</sequence>
<name>A0AAE3KEC6_9PSEU</name>
<organism evidence="1 2">
    <name type="scientific">Goodfellowiella coeruleoviolacea</name>
    <dbReference type="NCBI Taxonomy" id="334858"/>
    <lineage>
        <taxon>Bacteria</taxon>
        <taxon>Bacillati</taxon>
        <taxon>Actinomycetota</taxon>
        <taxon>Actinomycetes</taxon>
        <taxon>Pseudonocardiales</taxon>
        <taxon>Pseudonocardiaceae</taxon>
        <taxon>Goodfellowiella</taxon>
    </lineage>
</organism>
<dbReference type="EMBL" id="JAMTCK010000001">
    <property type="protein sequence ID" value="MCP2163715.1"/>
    <property type="molecule type" value="Genomic_DNA"/>
</dbReference>
<dbReference type="InterPro" id="IPR023214">
    <property type="entry name" value="HAD_sf"/>
</dbReference>
<dbReference type="SUPFAM" id="SSF56784">
    <property type="entry name" value="HAD-like"/>
    <property type="match status" value="1"/>
</dbReference>
<dbReference type="Gene3D" id="3.40.50.1000">
    <property type="entry name" value="HAD superfamily/HAD-like"/>
    <property type="match status" value="1"/>
</dbReference>
<dbReference type="InterPro" id="IPR023198">
    <property type="entry name" value="PGP-like_dom2"/>
</dbReference>
<dbReference type="InterPro" id="IPR036412">
    <property type="entry name" value="HAD-like_sf"/>
</dbReference>
<dbReference type="Gene3D" id="1.10.150.240">
    <property type="entry name" value="Putative phosphatase, domain 2"/>
    <property type="match status" value="1"/>
</dbReference>
<accession>A0AAE3KEC6</accession>
<reference evidence="1" key="1">
    <citation type="submission" date="2022-06" db="EMBL/GenBank/DDBJ databases">
        <title>Genomic Encyclopedia of Archaeal and Bacterial Type Strains, Phase II (KMG-II): from individual species to whole genera.</title>
        <authorList>
            <person name="Goeker M."/>
        </authorList>
    </citation>
    <scope>NUCLEOTIDE SEQUENCE</scope>
    <source>
        <strain evidence="1">DSM 43935</strain>
    </source>
</reference>
<dbReference type="PANTHER" id="PTHR18901:SF38">
    <property type="entry name" value="PSEUDOURIDINE-5'-PHOSPHATASE"/>
    <property type="match status" value="1"/>
</dbReference>
<protein>
    <submittedName>
        <fullName evidence="1">Haloacid dehalogenase superfamily, subfamily IA, variant 3 with third motif having DD or ED</fullName>
    </submittedName>
</protein>
<dbReference type="RefSeq" id="WP_308203897.1">
    <property type="nucleotide sequence ID" value="NZ_JAMTCK010000001.1"/>
</dbReference>
<dbReference type="Pfam" id="PF00702">
    <property type="entry name" value="Hydrolase"/>
    <property type="match status" value="1"/>
</dbReference>